<feature type="domain" description="ABC transporter" evidence="5">
    <location>
        <begin position="2"/>
        <end position="231"/>
    </location>
</feature>
<evidence type="ECO:0000313" key="6">
    <source>
        <dbReference type="EMBL" id="AKJ65707.1"/>
    </source>
</evidence>
<keyword evidence="3" id="KW-0547">Nucleotide-binding</keyword>
<dbReference type="PROSITE" id="PS50893">
    <property type="entry name" value="ABC_TRANSPORTER_2"/>
    <property type="match status" value="1"/>
</dbReference>
<evidence type="ECO:0000256" key="2">
    <source>
        <dbReference type="ARBA" id="ARBA00022448"/>
    </source>
</evidence>
<proteinExistence type="inferred from homology"/>
<keyword evidence="6" id="KW-0378">Hydrolase</keyword>
<name>A0A0G3EJT4_9BACT</name>
<dbReference type="PANTHER" id="PTHR43335:SF4">
    <property type="entry name" value="ABC TRANSPORTER, ATP-BINDING PROTEIN"/>
    <property type="match status" value="1"/>
</dbReference>
<evidence type="ECO:0000256" key="4">
    <source>
        <dbReference type="ARBA" id="ARBA00022840"/>
    </source>
</evidence>
<dbReference type="Gene3D" id="3.40.50.300">
    <property type="entry name" value="P-loop containing nucleotide triphosphate hydrolases"/>
    <property type="match status" value="1"/>
</dbReference>
<keyword evidence="7" id="KW-1185">Reference proteome</keyword>
<dbReference type="GO" id="GO:0005524">
    <property type="term" value="F:ATP binding"/>
    <property type="evidence" value="ECO:0007669"/>
    <property type="project" value="UniProtKB-KW"/>
</dbReference>
<dbReference type="SUPFAM" id="SSF52540">
    <property type="entry name" value="P-loop containing nucleoside triphosphate hydrolases"/>
    <property type="match status" value="1"/>
</dbReference>
<dbReference type="InterPro" id="IPR003593">
    <property type="entry name" value="AAA+_ATPase"/>
</dbReference>
<gene>
    <name evidence="6" type="primary">yxlF_3</name>
    <name evidence="6" type="ORF">L21SP4_02485</name>
</gene>
<dbReference type="Proteomes" id="UP000035268">
    <property type="component" value="Chromosome"/>
</dbReference>
<dbReference type="OrthoDB" id="9775135at2"/>
<dbReference type="EC" id="3.6.3.-" evidence="6"/>
<protein>
    <submittedName>
        <fullName evidence="6">Putative ABC transporter ATP-binding protein YxlF</fullName>
        <ecNumber evidence="6">3.6.3.-</ecNumber>
    </submittedName>
</protein>
<evidence type="ECO:0000256" key="1">
    <source>
        <dbReference type="ARBA" id="ARBA00005417"/>
    </source>
</evidence>
<sequence>MIEVRNLCRDFGPRRAVDDVSFEVNPGTVLGFLGPNGAGKTTTLRAIAGYLSPTSGTVRVAGRDVAEDPPAAQRHIGYMPENAPLYDDMLVEEFLAFVAETRGFTGEARKERVDAILERCFLKEVRHQGIDTLSRGYRRRTCLAQTLLHDPDILLLDEPTEGLDPNQKQVVRDMIREMAPKKAIVISTHVLEEVEAICTRAVIISSGRIVADDTPDCLKRQSPGHGAVRLCVGAPAAEAESAFGALEGVREVRRLDTADGRTELRLVASGGRTPIQDVTDLARRRDWVIYDLRMEEGRLEDVFRRITTTEDAH</sequence>
<dbReference type="Pfam" id="PF00005">
    <property type="entry name" value="ABC_tran"/>
    <property type="match status" value="1"/>
</dbReference>
<comment type="similarity">
    <text evidence="1">Belongs to the ABC transporter superfamily.</text>
</comment>
<dbReference type="EMBL" id="CP010904">
    <property type="protein sequence ID" value="AKJ65707.1"/>
    <property type="molecule type" value="Genomic_DNA"/>
</dbReference>
<dbReference type="GO" id="GO:0016887">
    <property type="term" value="F:ATP hydrolysis activity"/>
    <property type="evidence" value="ECO:0007669"/>
    <property type="project" value="InterPro"/>
</dbReference>
<keyword evidence="4 6" id="KW-0067">ATP-binding</keyword>
<dbReference type="PANTHER" id="PTHR43335">
    <property type="entry name" value="ABC TRANSPORTER, ATP-BINDING PROTEIN"/>
    <property type="match status" value="1"/>
</dbReference>
<reference evidence="7" key="1">
    <citation type="submission" date="2015-02" db="EMBL/GenBank/DDBJ databases">
        <title>Description and complete genome sequence of the first cultured representative of the subdivision 5 of the Verrucomicrobia phylum.</title>
        <authorList>
            <person name="Spring S."/>
            <person name="Bunk B."/>
            <person name="Sproer C."/>
            <person name="Klenk H.-P."/>
        </authorList>
    </citation>
    <scope>NUCLEOTIDE SEQUENCE [LARGE SCALE GENOMIC DNA]</scope>
    <source>
        <strain evidence="7">L21-Fru-AB</strain>
    </source>
</reference>
<reference evidence="6 7" key="2">
    <citation type="journal article" date="2016" name="ISME J.">
        <title>Characterization of the first cultured representative of Verrucomicrobia subdivision 5 indicates the proposal of a novel phylum.</title>
        <authorList>
            <person name="Spring S."/>
            <person name="Bunk B."/>
            <person name="Sproer C."/>
            <person name="Schumann P."/>
            <person name="Rohde M."/>
            <person name="Tindall B.J."/>
            <person name="Klenk H.P."/>
        </authorList>
    </citation>
    <scope>NUCLEOTIDE SEQUENCE [LARGE SCALE GENOMIC DNA]</scope>
    <source>
        <strain evidence="6 7">L21-Fru-AB</strain>
    </source>
</reference>
<dbReference type="RefSeq" id="WP_052882905.1">
    <property type="nucleotide sequence ID" value="NZ_CP010904.1"/>
</dbReference>
<keyword evidence="2" id="KW-0813">Transport</keyword>
<dbReference type="STRING" id="1307763.L21SP4_02485"/>
<evidence type="ECO:0000256" key="3">
    <source>
        <dbReference type="ARBA" id="ARBA00022741"/>
    </source>
</evidence>
<evidence type="ECO:0000259" key="5">
    <source>
        <dbReference type="PROSITE" id="PS50893"/>
    </source>
</evidence>
<dbReference type="AlphaFoldDB" id="A0A0G3EJT4"/>
<organism evidence="6 7">
    <name type="scientific">Kiritimatiella glycovorans</name>
    <dbReference type="NCBI Taxonomy" id="1307763"/>
    <lineage>
        <taxon>Bacteria</taxon>
        <taxon>Pseudomonadati</taxon>
        <taxon>Kiritimatiellota</taxon>
        <taxon>Kiritimatiellia</taxon>
        <taxon>Kiritimatiellales</taxon>
        <taxon>Kiritimatiellaceae</taxon>
        <taxon>Kiritimatiella</taxon>
    </lineage>
</organism>
<accession>A0A0G3EJT4</accession>
<evidence type="ECO:0000313" key="7">
    <source>
        <dbReference type="Proteomes" id="UP000035268"/>
    </source>
</evidence>
<dbReference type="InterPro" id="IPR027417">
    <property type="entry name" value="P-loop_NTPase"/>
</dbReference>
<dbReference type="SMART" id="SM00382">
    <property type="entry name" value="AAA"/>
    <property type="match status" value="1"/>
</dbReference>
<dbReference type="CDD" id="cd03230">
    <property type="entry name" value="ABC_DR_subfamily_A"/>
    <property type="match status" value="1"/>
</dbReference>
<dbReference type="InterPro" id="IPR003439">
    <property type="entry name" value="ABC_transporter-like_ATP-bd"/>
</dbReference>
<dbReference type="KEGG" id="vbl:L21SP4_02485"/>